<sequence length="110" mass="11485">MSFLCEKAADITAMPSPGLKGVFDATLDVTARRFRVLILSTGEDLVSLGCTDETVQPQKVVEVGVGGSRYVLSWAAIGADRGGTYRAAVHRNGAAASESIVLHAMGEVSC</sequence>
<accession>A0A9W6UZS2</accession>
<evidence type="ECO:0000313" key="2">
    <source>
        <dbReference type="Proteomes" id="UP001165041"/>
    </source>
</evidence>
<dbReference type="AlphaFoldDB" id="A0A9W6UZS2"/>
<name>A0A9W6UZS2_9ACTN</name>
<comment type="caution">
    <text evidence="1">The sequence shown here is derived from an EMBL/GenBank/DDBJ whole genome shotgun (WGS) entry which is preliminary data.</text>
</comment>
<proteinExistence type="predicted"/>
<organism evidence="1 2">
    <name type="scientific">Kitasatospora phosalacinea</name>
    <dbReference type="NCBI Taxonomy" id="2065"/>
    <lineage>
        <taxon>Bacteria</taxon>
        <taxon>Bacillati</taxon>
        <taxon>Actinomycetota</taxon>
        <taxon>Actinomycetes</taxon>
        <taxon>Kitasatosporales</taxon>
        <taxon>Streptomycetaceae</taxon>
        <taxon>Kitasatospora</taxon>
    </lineage>
</organism>
<evidence type="ECO:0000313" key="1">
    <source>
        <dbReference type="EMBL" id="GLW69994.1"/>
    </source>
</evidence>
<reference evidence="1" key="1">
    <citation type="submission" date="2023-02" db="EMBL/GenBank/DDBJ databases">
        <title>Kitasatospora phosalacinea NBRC 14627.</title>
        <authorList>
            <person name="Ichikawa N."/>
            <person name="Sato H."/>
            <person name="Tonouchi N."/>
        </authorList>
    </citation>
    <scope>NUCLEOTIDE SEQUENCE</scope>
    <source>
        <strain evidence="1">NBRC 14627</strain>
    </source>
</reference>
<dbReference type="Proteomes" id="UP001165041">
    <property type="component" value="Unassembled WGS sequence"/>
</dbReference>
<dbReference type="EMBL" id="BSSA01000006">
    <property type="protein sequence ID" value="GLW69994.1"/>
    <property type="molecule type" value="Genomic_DNA"/>
</dbReference>
<gene>
    <name evidence="1" type="ORF">Kpho02_22930</name>
</gene>
<protein>
    <submittedName>
        <fullName evidence="1">Uncharacterized protein</fullName>
    </submittedName>
</protein>